<organism evidence="2 3">
    <name type="scientific">Streptomyces albus (strain ATCC 21838 / DSM 41398 / FERM P-419 / JCM 4703 / NBRC 107858)</name>
    <dbReference type="NCBI Taxonomy" id="1081613"/>
    <lineage>
        <taxon>Bacteria</taxon>
        <taxon>Bacillati</taxon>
        <taxon>Actinomycetota</taxon>
        <taxon>Actinomycetes</taxon>
        <taxon>Kitasatosporales</taxon>
        <taxon>Streptomycetaceae</taxon>
        <taxon>Streptomyces</taxon>
    </lineage>
</organism>
<dbReference type="AlphaFoldDB" id="A0A0B5EQ54"/>
<gene>
    <name evidence="2" type="ORF">SLNWT_1034</name>
</gene>
<feature type="compositionally biased region" description="Low complexity" evidence="1">
    <location>
        <begin position="1"/>
        <end position="20"/>
    </location>
</feature>
<dbReference type="KEGG" id="sals:SLNWT_1034"/>
<keyword evidence="3" id="KW-1185">Reference proteome</keyword>
<reference evidence="2 3" key="1">
    <citation type="submission" date="2015-01" db="EMBL/GenBank/DDBJ databases">
        <title>Enhanced salinomycin production by adjusting the supply of polyketide extender units in Streptomyce albus DSM 41398.</title>
        <authorList>
            <person name="Lu C."/>
        </authorList>
    </citation>
    <scope>NUCLEOTIDE SEQUENCE [LARGE SCALE GENOMIC DNA]</scope>
    <source>
        <strain evidence="3">ATCC 21838 / DSM 41398 / FERM P-419 / JCM 4703 / NBRC 107858</strain>
    </source>
</reference>
<evidence type="ECO:0000313" key="2">
    <source>
        <dbReference type="EMBL" id="AJE81410.1"/>
    </source>
</evidence>
<sequence length="78" mass="8357">MRSGRTGCAGRARGTGACGRRASRTGRADALHPARGRAAPAQGVRSCVRVRRHRAGPGRGRRRHRSRTGRASVEVKES</sequence>
<feature type="compositionally biased region" description="Basic residues" evidence="1">
    <location>
        <begin position="48"/>
        <end position="68"/>
    </location>
</feature>
<dbReference type="Proteomes" id="UP000031523">
    <property type="component" value="Chromosome"/>
</dbReference>
<dbReference type="EMBL" id="CP010519">
    <property type="protein sequence ID" value="AJE81410.1"/>
    <property type="molecule type" value="Genomic_DNA"/>
</dbReference>
<proteinExistence type="predicted"/>
<feature type="region of interest" description="Disordered" evidence="1">
    <location>
        <begin position="1"/>
        <end position="78"/>
    </location>
</feature>
<accession>A0A0B5EQ54</accession>
<evidence type="ECO:0000256" key="1">
    <source>
        <dbReference type="SAM" id="MobiDB-lite"/>
    </source>
</evidence>
<protein>
    <submittedName>
        <fullName evidence="2">Uncharacterized protein</fullName>
    </submittedName>
</protein>
<evidence type="ECO:0000313" key="3">
    <source>
        <dbReference type="Proteomes" id="UP000031523"/>
    </source>
</evidence>
<name>A0A0B5EQ54_STRA4</name>